<dbReference type="InterPro" id="IPR001279">
    <property type="entry name" value="Metallo-B-lactamas"/>
</dbReference>
<evidence type="ECO:0000259" key="2">
    <source>
        <dbReference type="Pfam" id="PF00753"/>
    </source>
</evidence>
<feature type="domain" description="Metallo-beta-lactamase" evidence="2">
    <location>
        <begin position="93"/>
        <end position="164"/>
    </location>
</feature>
<feature type="compositionally biased region" description="Basic residues" evidence="1">
    <location>
        <begin position="496"/>
        <end position="517"/>
    </location>
</feature>
<feature type="region of interest" description="Disordered" evidence="1">
    <location>
        <begin position="1"/>
        <end position="24"/>
    </location>
</feature>
<dbReference type="InterPro" id="IPR036866">
    <property type="entry name" value="RibonucZ/Hydroxyglut_hydro"/>
</dbReference>
<dbReference type="AlphaFoldDB" id="A0AAD7UHU7"/>
<dbReference type="PANTHER" id="PTHR30619:SF1">
    <property type="entry name" value="RECOMBINATION PROTEIN 2"/>
    <property type="match status" value="1"/>
</dbReference>
<feature type="compositionally biased region" description="Acidic residues" evidence="1">
    <location>
        <begin position="8"/>
        <end position="17"/>
    </location>
</feature>
<dbReference type="Gene3D" id="3.60.15.10">
    <property type="entry name" value="Ribonuclease Z/Hydroxyacylglutathione hydrolase-like"/>
    <property type="match status" value="1"/>
</dbReference>
<keyword evidence="4" id="KW-1185">Reference proteome</keyword>
<accession>A0AAD7UHU7</accession>
<name>A0AAD7UHU7_9STRA</name>
<organism evidence="3 4">
    <name type="scientific">Chrysophaeum taylorii</name>
    <dbReference type="NCBI Taxonomy" id="2483200"/>
    <lineage>
        <taxon>Eukaryota</taxon>
        <taxon>Sar</taxon>
        <taxon>Stramenopiles</taxon>
        <taxon>Ochrophyta</taxon>
        <taxon>Pelagophyceae</taxon>
        <taxon>Pelagomonadales</taxon>
        <taxon>Pelagomonadaceae</taxon>
        <taxon>Chrysophaeum</taxon>
    </lineage>
</organism>
<dbReference type="EMBL" id="JAQMWT010000317">
    <property type="protein sequence ID" value="KAJ8605152.1"/>
    <property type="molecule type" value="Genomic_DNA"/>
</dbReference>
<dbReference type="InterPro" id="IPR052159">
    <property type="entry name" value="Competence_DNA_uptake"/>
</dbReference>
<dbReference type="PANTHER" id="PTHR30619">
    <property type="entry name" value="DNA INTERNALIZATION/COMPETENCE PROTEIN COMEC/REC2"/>
    <property type="match status" value="1"/>
</dbReference>
<reference evidence="3" key="1">
    <citation type="submission" date="2023-01" db="EMBL/GenBank/DDBJ databases">
        <title>Metagenome sequencing of chrysophaentin producing Chrysophaeum taylorii.</title>
        <authorList>
            <person name="Davison J."/>
            <person name="Bewley C."/>
        </authorList>
    </citation>
    <scope>NUCLEOTIDE SEQUENCE</scope>
    <source>
        <strain evidence="3">NIES-1699</strain>
    </source>
</reference>
<sequence length="517" mass="57598">MAPYGVGEGEEVQEEEPWDPRAGSGALCRDDPRRVEACFGVCCLVLAGLLSTVFLHSKQLVVDQVLPNRPEVVPWEPGFFDIHQLKAGSAEAALLVFPDGTTALVDAGDVEASSFEAKYNGTYHALRPPPGTTPGAQIAKYLEHFGVRTLDYVVVSHFHADHCGYPWPSRAARKTYRVSGISEVAERVKIKRLIDRGYPSYDFPVDLRASGDRTAANYIAFVEALVASRNVTAERFEPGRSDQIAPVKKHLANFRVRNVKRDLDVSFLPDEPPRQIYRRDQVVSDPRPRRTARFDENRMSLAMVFEYGKFRYYTGGDNQHGAHAHLKDRLDWTDADTATPVAEAVGRVDVAKLNHHSHGTPPAFLRALEPEVVVMPSWNSDQPSEEALYLLTAEAPYRASGSGRPYVPPDIFATWTAPETIVTRGPAIRKYASHDGHVLVRVYPPAPNASALFDDDHQRFDVFVLDDDFRLTSTHGPYVATAAAGISGPPSDRLRRYNAHGGRARRTRSPRRRVRNR</sequence>
<gene>
    <name evidence="3" type="ORF">CTAYLR_000494</name>
</gene>
<protein>
    <recommendedName>
        <fullName evidence="2">Metallo-beta-lactamase domain-containing protein</fullName>
    </recommendedName>
</protein>
<dbReference type="Pfam" id="PF00753">
    <property type="entry name" value="Lactamase_B"/>
    <property type="match status" value="1"/>
</dbReference>
<evidence type="ECO:0000256" key="1">
    <source>
        <dbReference type="SAM" id="MobiDB-lite"/>
    </source>
</evidence>
<evidence type="ECO:0000313" key="3">
    <source>
        <dbReference type="EMBL" id="KAJ8605152.1"/>
    </source>
</evidence>
<proteinExistence type="predicted"/>
<comment type="caution">
    <text evidence="3">The sequence shown here is derived from an EMBL/GenBank/DDBJ whole genome shotgun (WGS) entry which is preliminary data.</text>
</comment>
<evidence type="ECO:0000313" key="4">
    <source>
        <dbReference type="Proteomes" id="UP001230188"/>
    </source>
</evidence>
<dbReference type="Proteomes" id="UP001230188">
    <property type="component" value="Unassembled WGS sequence"/>
</dbReference>
<dbReference type="SUPFAM" id="SSF56281">
    <property type="entry name" value="Metallo-hydrolase/oxidoreductase"/>
    <property type="match status" value="1"/>
</dbReference>
<feature type="region of interest" description="Disordered" evidence="1">
    <location>
        <begin position="483"/>
        <end position="517"/>
    </location>
</feature>